<dbReference type="GO" id="GO:0005829">
    <property type="term" value="C:cytosol"/>
    <property type="evidence" value="ECO:0007669"/>
    <property type="project" value="TreeGrafter"/>
</dbReference>
<dbReference type="SUPFAM" id="SSF53756">
    <property type="entry name" value="UDP-Glycosyltransferase/glycogen phosphorylase"/>
    <property type="match status" value="1"/>
</dbReference>
<evidence type="ECO:0000256" key="2">
    <source>
        <dbReference type="ARBA" id="ARBA00022679"/>
    </source>
</evidence>
<accession>A0A158IKB5</accession>
<dbReference type="PANTHER" id="PTHR30160">
    <property type="entry name" value="TETRAACYLDISACCHARIDE 4'-KINASE-RELATED"/>
    <property type="match status" value="1"/>
</dbReference>
<reference evidence="3 4" key="1">
    <citation type="submission" date="2016-01" db="EMBL/GenBank/DDBJ databases">
        <authorList>
            <person name="Oliw E.H."/>
        </authorList>
    </citation>
    <scope>NUCLEOTIDE SEQUENCE [LARGE SCALE GENOMIC DNA]</scope>
    <source>
        <strain evidence="3">LMG 27134</strain>
    </source>
</reference>
<dbReference type="AlphaFoldDB" id="A0A158IKB5"/>
<keyword evidence="2 3" id="KW-0808">Transferase</keyword>
<sequence>MNARTHERMTHSTNLSSALRAPVGRVAFVTSNAIGDTLVSMVIVRNLMDNSVDVTVYGTPAHTLRHWFPGVAICALPQDGLTTTFAGYDTVFQMQWNQPLRDLVDVHPHVVTLHDVEFGNRPGCMAQRFADFCRDDLALREPVLDNGITAPAGLVHRRNSKRVMIHPEASTEDKRWFSHRFVRLAQRLRKRGYDVQFVIAPHERERWRHLAAFDIPAPRFENLHELACCVYESGWFIGNDSGIGHLASNLGIPSLSLFRRRGVAERWRPAWGVVDVVLPWQWVPTAYLKEKLWRQTLTCNRVLAAFARLTRQASRTLG</sequence>
<dbReference type="InterPro" id="IPR002201">
    <property type="entry name" value="Glyco_trans_9"/>
</dbReference>
<dbReference type="PANTHER" id="PTHR30160:SF23">
    <property type="match status" value="1"/>
</dbReference>
<gene>
    <name evidence="3" type="ORF">AWB69_06136</name>
</gene>
<dbReference type="GO" id="GO:0008713">
    <property type="term" value="F:ADP-heptose-lipopolysaccharide heptosyltransferase activity"/>
    <property type="evidence" value="ECO:0007669"/>
    <property type="project" value="TreeGrafter"/>
</dbReference>
<dbReference type="GO" id="GO:0009244">
    <property type="term" value="P:lipopolysaccharide core region biosynthetic process"/>
    <property type="evidence" value="ECO:0007669"/>
    <property type="project" value="TreeGrafter"/>
</dbReference>
<protein>
    <submittedName>
        <fullName evidence="3">Heptosyltransferase family protein</fullName>
    </submittedName>
</protein>
<dbReference type="EMBL" id="FCOK02000053">
    <property type="protein sequence ID" value="SAL56689.1"/>
    <property type="molecule type" value="Genomic_DNA"/>
</dbReference>
<organism evidence="3 4">
    <name type="scientific">Caballeronia udeis</name>
    <dbReference type="NCBI Taxonomy" id="1232866"/>
    <lineage>
        <taxon>Bacteria</taxon>
        <taxon>Pseudomonadati</taxon>
        <taxon>Pseudomonadota</taxon>
        <taxon>Betaproteobacteria</taxon>
        <taxon>Burkholderiales</taxon>
        <taxon>Burkholderiaceae</taxon>
        <taxon>Caballeronia</taxon>
    </lineage>
</organism>
<name>A0A158IKB5_9BURK</name>
<dbReference type="Pfam" id="PF01075">
    <property type="entry name" value="Glyco_transf_9"/>
    <property type="match status" value="1"/>
</dbReference>
<evidence type="ECO:0000313" key="3">
    <source>
        <dbReference type="EMBL" id="SAL56689.1"/>
    </source>
</evidence>
<proteinExistence type="predicted"/>
<dbReference type="InterPro" id="IPR051199">
    <property type="entry name" value="LPS_LOS_Heptosyltrfase"/>
</dbReference>
<dbReference type="Proteomes" id="UP000054683">
    <property type="component" value="Unassembled WGS sequence"/>
</dbReference>
<dbReference type="Gene3D" id="3.40.50.2000">
    <property type="entry name" value="Glycogen Phosphorylase B"/>
    <property type="match status" value="1"/>
</dbReference>
<keyword evidence="1" id="KW-0328">Glycosyltransferase</keyword>
<evidence type="ECO:0000256" key="1">
    <source>
        <dbReference type="ARBA" id="ARBA00022676"/>
    </source>
</evidence>
<evidence type="ECO:0000313" key="4">
    <source>
        <dbReference type="Proteomes" id="UP000054683"/>
    </source>
</evidence>